<comment type="similarity">
    <text evidence="9">Belongs to the MurJ/MviN family.</text>
</comment>
<keyword evidence="12" id="KW-1185">Reference proteome</keyword>
<keyword evidence="4" id="KW-0133">Cell shape</keyword>
<evidence type="ECO:0000256" key="3">
    <source>
        <dbReference type="ARBA" id="ARBA00022692"/>
    </source>
</evidence>
<feature type="transmembrane region" description="Helical" evidence="10">
    <location>
        <begin position="281"/>
        <end position="301"/>
    </location>
</feature>
<evidence type="ECO:0000256" key="6">
    <source>
        <dbReference type="ARBA" id="ARBA00022989"/>
    </source>
</evidence>
<keyword evidence="6 10" id="KW-1133">Transmembrane helix</keyword>
<keyword evidence="7 10" id="KW-0472">Membrane</keyword>
<comment type="function">
    <text evidence="8">Involved in peptidoglycan biosynthesis. Transports lipid-linked peptidoglycan precursors from the inner to the outer leaflet of the cytoplasmic membrane.</text>
</comment>
<dbReference type="Proteomes" id="UP000611215">
    <property type="component" value="Unassembled WGS sequence"/>
</dbReference>
<proteinExistence type="inferred from homology"/>
<reference evidence="11 12" key="1">
    <citation type="submission" date="2020-11" db="EMBL/GenBank/DDBJ databases">
        <title>Winogradskyella marina sp. nov., isolated from marine sediment.</title>
        <authorList>
            <person name="Bo J."/>
            <person name="Wang S."/>
            <person name="Song X."/>
            <person name="Du Z."/>
        </authorList>
    </citation>
    <scope>NUCLEOTIDE SEQUENCE [LARGE SCALE GENOMIC DNA]</scope>
    <source>
        <strain evidence="11 12">F6397</strain>
    </source>
</reference>
<evidence type="ECO:0000256" key="4">
    <source>
        <dbReference type="ARBA" id="ARBA00022960"/>
    </source>
</evidence>
<feature type="transmembrane region" description="Helical" evidence="10">
    <location>
        <begin position="101"/>
        <end position="124"/>
    </location>
</feature>
<keyword evidence="2" id="KW-1003">Cell membrane</keyword>
<evidence type="ECO:0000256" key="8">
    <source>
        <dbReference type="ARBA" id="ARBA00060041"/>
    </source>
</evidence>
<protein>
    <submittedName>
        <fullName evidence="11">Polysaccharide biosynthesis C-terminal domain-containing protein</fullName>
    </submittedName>
</protein>
<feature type="transmembrane region" description="Helical" evidence="10">
    <location>
        <begin position="198"/>
        <end position="218"/>
    </location>
</feature>
<keyword evidence="5" id="KW-0573">Peptidoglycan synthesis</keyword>
<feature type="transmembrane region" description="Helical" evidence="10">
    <location>
        <begin position="21"/>
        <end position="39"/>
    </location>
</feature>
<dbReference type="RefSeq" id="WP_195870834.1">
    <property type="nucleotide sequence ID" value="NZ_JADOET010000004.1"/>
</dbReference>
<sequence>MSFFDQKIIIDKIQIAFRNPVVKSMATVAVITFFIKALAFYKETIIAGTFGLSEILDTFLVAVLVPSFVQSVFISSLKNLFIPNYIVELKNNGDKSSFQSFIFLITLAVSISSIILAYFFVDFFLEFIFPGKSEDYYQLTKYQLYIILPSLLFWGFSSVISGLLEIENRFLVSTLSEFFPLVTMLLFLFFLKDNLGDMVLAYGTLAGSVIGFIFLLYFSIKHKDLSLGTPRINTNSSQMLKQLPPKIIASFLSVMNGFIDKFFAGQLVVGSIAALNYGNRVPAFGVTIVIMALGSVLLPHFSRLVNEDLKSAYHYLFKILKLVVGVGIIITIITIFSSDWIVQMWLERNEFTHEDTLKVSTIQKIMLANVPFYLCTLIIVKFLTSINKNKFMAQISFVNLFVNIILNMLFIEHYGVFGLALSTTLVLIISSCFYFGFTYKQYKKINI</sequence>
<feature type="transmembrane region" description="Helical" evidence="10">
    <location>
        <begin position="322"/>
        <end position="345"/>
    </location>
</feature>
<feature type="transmembrane region" description="Helical" evidence="10">
    <location>
        <begin position="391"/>
        <end position="410"/>
    </location>
</feature>
<name>A0ABS0EGH9_9FLAO</name>
<feature type="transmembrane region" description="Helical" evidence="10">
    <location>
        <begin position="144"/>
        <end position="164"/>
    </location>
</feature>
<evidence type="ECO:0000256" key="10">
    <source>
        <dbReference type="SAM" id="Phobius"/>
    </source>
</evidence>
<feature type="transmembrane region" description="Helical" evidence="10">
    <location>
        <begin position="59"/>
        <end position="81"/>
    </location>
</feature>
<accession>A0ABS0EGH9</accession>
<evidence type="ECO:0000256" key="9">
    <source>
        <dbReference type="ARBA" id="ARBA00061532"/>
    </source>
</evidence>
<feature type="transmembrane region" description="Helical" evidence="10">
    <location>
        <begin position="247"/>
        <end position="275"/>
    </location>
</feature>
<dbReference type="EMBL" id="JADOET010000004">
    <property type="protein sequence ID" value="MBF8149558.1"/>
    <property type="molecule type" value="Genomic_DNA"/>
</dbReference>
<dbReference type="Pfam" id="PF03023">
    <property type="entry name" value="MurJ"/>
    <property type="match status" value="1"/>
</dbReference>
<evidence type="ECO:0000313" key="12">
    <source>
        <dbReference type="Proteomes" id="UP000611215"/>
    </source>
</evidence>
<comment type="caution">
    <text evidence="11">The sequence shown here is derived from an EMBL/GenBank/DDBJ whole genome shotgun (WGS) entry which is preliminary data.</text>
</comment>
<feature type="transmembrane region" description="Helical" evidence="10">
    <location>
        <begin position="365"/>
        <end position="384"/>
    </location>
</feature>
<dbReference type="InterPro" id="IPR004268">
    <property type="entry name" value="MurJ"/>
</dbReference>
<keyword evidence="3 10" id="KW-0812">Transmembrane</keyword>
<dbReference type="InterPro" id="IPR051050">
    <property type="entry name" value="Lipid_II_flippase_MurJ/MviN"/>
</dbReference>
<feature type="transmembrane region" description="Helical" evidence="10">
    <location>
        <begin position="416"/>
        <end position="437"/>
    </location>
</feature>
<evidence type="ECO:0000256" key="7">
    <source>
        <dbReference type="ARBA" id="ARBA00023136"/>
    </source>
</evidence>
<evidence type="ECO:0000256" key="2">
    <source>
        <dbReference type="ARBA" id="ARBA00022475"/>
    </source>
</evidence>
<evidence type="ECO:0000313" key="11">
    <source>
        <dbReference type="EMBL" id="MBF8149558.1"/>
    </source>
</evidence>
<evidence type="ECO:0000256" key="1">
    <source>
        <dbReference type="ARBA" id="ARBA00004651"/>
    </source>
</evidence>
<gene>
    <name evidence="11" type="ORF">ITJ86_06590</name>
</gene>
<organism evidence="11 12">
    <name type="scientific">Winogradskyella marina</name>
    <dbReference type="NCBI Taxonomy" id="2785530"/>
    <lineage>
        <taxon>Bacteria</taxon>
        <taxon>Pseudomonadati</taxon>
        <taxon>Bacteroidota</taxon>
        <taxon>Flavobacteriia</taxon>
        <taxon>Flavobacteriales</taxon>
        <taxon>Flavobacteriaceae</taxon>
        <taxon>Winogradskyella</taxon>
    </lineage>
</organism>
<evidence type="ECO:0000256" key="5">
    <source>
        <dbReference type="ARBA" id="ARBA00022984"/>
    </source>
</evidence>
<dbReference type="PANTHER" id="PTHR47019">
    <property type="entry name" value="LIPID II FLIPPASE MURJ"/>
    <property type="match status" value="1"/>
</dbReference>
<dbReference type="PRINTS" id="PR01806">
    <property type="entry name" value="VIRFACTRMVIN"/>
</dbReference>
<comment type="subcellular location">
    <subcellularLocation>
        <location evidence="1">Cell membrane</location>
        <topology evidence="1">Multi-pass membrane protein</topology>
    </subcellularLocation>
</comment>
<feature type="transmembrane region" description="Helical" evidence="10">
    <location>
        <begin position="171"/>
        <end position="192"/>
    </location>
</feature>
<dbReference type="PANTHER" id="PTHR47019:SF1">
    <property type="entry name" value="LIPID II FLIPPASE MURJ"/>
    <property type="match status" value="1"/>
</dbReference>